<gene>
    <name evidence="1" type="ORF">MML48_8g00019984</name>
</gene>
<organism evidence="1 2">
    <name type="scientific">Holotrichia oblita</name>
    <name type="common">Chafer beetle</name>
    <dbReference type="NCBI Taxonomy" id="644536"/>
    <lineage>
        <taxon>Eukaryota</taxon>
        <taxon>Metazoa</taxon>
        <taxon>Ecdysozoa</taxon>
        <taxon>Arthropoda</taxon>
        <taxon>Hexapoda</taxon>
        <taxon>Insecta</taxon>
        <taxon>Pterygota</taxon>
        <taxon>Neoptera</taxon>
        <taxon>Endopterygota</taxon>
        <taxon>Coleoptera</taxon>
        <taxon>Polyphaga</taxon>
        <taxon>Scarabaeiformia</taxon>
        <taxon>Scarabaeidae</taxon>
        <taxon>Melolonthinae</taxon>
        <taxon>Holotrichia</taxon>
    </lineage>
</organism>
<name>A0ACB9SQS0_HOLOL</name>
<dbReference type="EMBL" id="CM043022">
    <property type="protein sequence ID" value="KAI4457113.1"/>
    <property type="molecule type" value="Genomic_DNA"/>
</dbReference>
<sequence>MACLAKNIRAVTRQAALLRSYSIRPASIALKKWQRSQNELLERQNLSLTSNQIHRRYYSPDLIKPKLSTQEIETRVLKVCAAYDKVTADKLKLESHFINDLGLDSLDHVEVIMAMEDEFGFEIPDADAEKLLRPSDIVRYVADKEDIYE</sequence>
<reference evidence="1" key="1">
    <citation type="submission" date="2022-04" db="EMBL/GenBank/DDBJ databases">
        <title>Chromosome-scale genome assembly of Holotrichia oblita Faldermann.</title>
        <authorList>
            <person name="Rongchong L."/>
        </authorList>
    </citation>
    <scope>NUCLEOTIDE SEQUENCE</scope>
    <source>
        <strain evidence="1">81SQS9</strain>
    </source>
</reference>
<evidence type="ECO:0000313" key="2">
    <source>
        <dbReference type="Proteomes" id="UP001056778"/>
    </source>
</evidence>
<protein>
    <submittedName>
        <fullName evidence="1">Acyl carrier protein</fullName>
    </submittedName>
</protein>
<keyword evidence="2" id="KW-1185">Reference proteome</keyword>
<proteinExistence type="predicted"/>
<accession>A0ACB9SQS0</accession>
<comment type="caution">
    <text evidence="1">The sequence shown here is derived from an EMBL/GenBank/DDBJ whole genome shotgun (WGS) entry which is preliminary data.</text>
</comment>
<dbReference type="Proteomes" id="UP001056778">
    <property type="component" value="Chromosome 8"/>
</dbReference>
<evidence type="ECO:0000313" key="1">
    <source>
        <dbReference type="EMBL" id="KAI4457113.1"/>
    </source>
</evidence>